<dbReference type="EMBL" id="AHPL01000008">
    <property type="protein sequence ID" value="KEC55049.1"/>
    <property type="molecule type" value="Genomic_DNA"/>
</dbReference>
<dbReference type="eggNOG" id="COG2038">
    <property type="taxonomic scope" value="Bacteria"/>
</dbReference>
<dbReference type="Proteomes" id="UP000027015">
    <property type="component" value="Unassembled WGS sequence"/>
</dbReference>
<evidence type="ECO:0008006" key="3">
    <source>
        <dbReference type="Google" id="ProtNLM"/>
    </source>
</evidence>
<dbReference type="GO" id="GO:0008939">
    <property type="term" value="F:nicotinate-nucleotide-dimethylbenzimidazole phosphoribosyltransferase activity"/>
    <property type="evidence" value="ECO:0007669"/>
    <property type="project" value="InterPro"/>
</dbReference>
<sequence length="53" mass="5699">MNITKDAAMDERSAFTTMTFGMEAIASETDLLCIGEMGVGNTKIASVFMFSIV</sequence>
<accession>A0A067W5P6</accession>
<comment type="caution">
    <text evidence="1">The sequence shown here is derived from an EMBL/GenBank/DDBJ whole genome shotgun (WGS) entry which is preliminary data.</text>
</comment>
<dbReference type="STRING" id="1134510.O9A_00929"/>
<dbReference type="HOGENOM" id="CLU_3058910_0_0_5"/>
<reference evidence="1 2" key="1">
    <citation type="submission" date="2012-04" db="EMBL/GenBank/DDBJ databases">
        <title>The Genome Sequence of Bartonella koehlerae C-29.</title>
        <authorList>
            <consortium name="The Broad Institute Genome Sequencing Platform"/>
            <consortium name="The Broad Institute Genome Sequencing Center for Infectious Disease"/>
            <person name="Feldgarden M."/>
            <person name="Kirby J."/>
            <person name="Kosoy M."/>
            <person name="Birtles R."/>
            <person name="Probert W.S."/>
            <person name="Chiaraviglio L."/>
            <person name="Walker B."/>
            <person name="Young S.K."/>
            <person name="Zeng Q."/>
            <person name="Gargeya S."/>
            <person name="Fitzgerald M."/>
            <person name="Haas B."/>
            <person name="Abouelleil A."/>
            <person name="Alvarado L."/>
            <person name="Arachchi H.M."/>
            <person name="Berlin A.M."/>
            <person name="Chapman S.B."/>
            <person name="Goldberg J."/>
            <person name="Griggs A."/>
            <person name="Gujja S."/>
            <person name="Hansen M."/>
            <person name="Howarth C."/>
            <person name="Imamovic A."/>
            <person name="Larimer J."/>
            <person name="McCowen C."/>
            <person name="Montmayeur A."/>
            <person name="Murphy C."/>
            <person name="Neiman D."/>
            <person name="Pearson M."/>
            <person name="Priest M."/>
            <person name="Roberts A."/>
            <person name="Saif S."/>
            <person name="Shea T."/>
            <person name="Sisk P."/>
            <person name="Sykes S."/>
            <person name="Wortman J."/>
            <person name="Nusbaum C."/>
            <person name="Birren B."/>
        </authorList>
    </citation>
    <scope>NUCLEOTIDE SEQUENCE [LARGE SCALE GENOMIC DNA]</scope>
    <source>
        <strain evidence="1 2">C-29</strain>
    </source>
</reference>
<dbReference type="PATRIC" id="fig|1134510.3.peg.1064"/>
<dbReference type="InterPro" id="IPR036087">
    <property type="entry name" value="Nict_dMeBzImd_PRibTrfase_sf"/>
</dbReference>
<name>A0A067W5P6_9HYPH</name>
<dbReference type="InterPro" id="IPR003200">
    <property type="entry name" value="Nict_dMeBzImd_PRibTrfase"/>
</dbReference>
<proteinExistence type="predicted"/>
<organism evidence="1 2">
    <name type="scientific">Bartonella koehlerae C-29</name>
    <dbReference type="NCBI Taxonomy" id="1134510"/>
    <lineage>
        <taxon>Bacteria</taxon>
        <taxon>Pseudomonadati</taxon>
        <taxon>Pseudomonadota</taxon>
        <taxon>Alphaproteobacteria</taxon>
        <taxon>Hyphomicrobiales</taxon>
        <taxon>Bartonellaceae</taxon>
        <taxon>Bartonella</taxon>
    </lineage>
</organism>
<dbReference type="SUPFAM" id="SSF52733">
    <property type="entry name" value="Nicotinate mononucleotide:5,6-dimethylbenzimidazole phosphoribosyltransferase (CobT)"/>
    <property type="match status" value="1"/>
</dbReference>
<dbReference type="Pfam" id="PF02277">
    <property type="entry name" value="DBI_PRT"/>
    <property type="match status" value="1"/>
</dbReference>
<evidence type="ECO:0000313" key="2">
    <source>
        <dbReference type="Proteomes" id="UP000027015"/>
    </source>
</evidence>
<dbReference type="Gene3D" id="3.40.50.10210">
    <property type="match status" value="1"/>
</dbReference>
<gene>
    <name evidence="1" type="ORF">O9A_00929</name>
</gene>
<protein>
    <recommendedName>
        <fullName evidence="3">Nicotinate-nucleotide--dimethylbenzimidazole phosphoribosyltransferase</fullName>
    </recommendedName>
</protein>
<keyword evidence="2" id="KW-1185">Reference proteome</keyword>
<dbReference type="AlphaFoldDB" id="A0A067W5P6"/>
<evidence type="ECO:0000313" key="1">
    <source>
        <dbReference type="EMBL" id="KEC55049.1"/>
    </source>
</evidence>